<proteinExistence type="predicted"/>
<keyword evidence="1" id="KW-0808">Transferase</keyword>
<name>A0A7X1BC12_9BACT</name>
<dbReference type="Proteomes" id="UP000526501">
    <property type="component" value="Unassembled WGS sequence"/>
</dbReference>
<dbReference type="Gene3D" id="3.90.550.10">
    <property type="entry name" value="Spore Coat Polysaccharide Biosynthesis Protein SpsA, Chain A"/>
    <property type="match status" value="1"/>
</dbReference>
<evidence type="ECO:0000313" key="2">
    <source>
        <dbReference type="Proteomes" id="UP000526501"/>
    </source>
</evidence>
<comment type="caution">
    <text evidence="1">The sequence shown here is derived from an EMBL/GenBank/DDBJ whole genome shotgun (WGS) entry which is preliminary data.</text>
</comment>
<dbReference type="EMBL" id="JACHVC010000013">
    <property type="protein sequence ID" value="MBC2608263.1"/>
    <property type="molecule type" value="Genomic_DNA"/>
</dbReference>
<dbReference type="RefSeq" id="WP_185662112.1">
    <property type="nucleotide sequence ID" value="NZ_CAWPOO010000013.1"/>
</dbReference>
<dbReference type="GO" id="GO:0016740">
    <property type="term" value="F:transferase activity"/>
    <property type="evidence" value="ECO:0007669"/>
    <property type="project" value="UniProtKB-KW"/>
</dbReference>
<sequence>MKDPLKKSVSFCISCKDRLSYIQSTLPVNLEQNRKDKAMVEFVLADLGSKDGLTEWVVSNFSKEIDEGYLRLIYTEGMPKFHMALAKNTAHAYSTGEILTSLDADNFTGPRGGKFVYDCFKKHNFETILHQFSGSWRDGTCGRMSYNRKHFIGVGGYDEQLEPFGHDDLDILGRLKAKYSLKVSTGLDSIFRRLYFRKIKKLKSHPRYNRAIESPPTGGEDYRQDMTKRNRVLSDKNIAEGNYQANGGKIGITEGVKLWHRGEYIPCEPTTL</sequence>
<dbReference type="InterPro" id="IPR029044">
    <property type="entry name" value="Nucleotide-diphossugar_trans"/>
</dbReference>
<organism evidence="1 2">
    <name type="scientific">Pelagicoccus albus</name>
    <dbReference type="NCBI Taxonomy" id="415222"/>
    <lineage>
        <taxon>Bacteria</taxon>
        <taxon>Pseudomonadati</taxon>
        <taxon>Verrucomicrobiota</taxon>
        <taxon>Opitutia</taxon>
        <taxon>Puniceicoccales</taxon>
        <taxon>Pelagicoccaceae</taxon>
        <taxon>Pelagicoccus</taxon>
    </lineage>
</organism>
<accession>A0A7X1BC12</accession>
<dbReference type="CDD" id="cd00761">
    <property type="entry name" value="Glyco_tranf_GTA_type"/>
    <property type="match status" value="1"/>
</dbReference>
<gene>
    <name evidence="1" type="ORF">H5P27_19565</name>
</gene>
<reference evidence="1 2" key="1">
    <citation type="submission" date="2020-07" db="EMBL/GenBank/DDBJ databases">
        <authorList>
            <person name="Feng X."/>
        </authorList>
    </citation>
    <scope>NUCLEOTIDE SEQUENCE [LARGE SCALE GENOMIC DNA]</scope>
    <source>
        <strain evidence="1 2">JCM23202</strain>
    </source>
</reference>
<evidence type="ECO:0000313" key="1">
    <source>
        <dbReference type="EMBL" id="MBC2608263.1"/>
    </source>
</evidence>
<dbReference type="SUPFAM" id="SSF53448">
    <property type="entry name" value="Nucleotide-diphospho-sugar transferases"/>
    <property type="match status" value="1"/>
</dbReference>
<protein>
    <submittedName>
        <fullName evidence="1">Glycosyltransferase family 2 protein</fullName>
    </submittedName>
</protein>
<keyword evidence="2" id="KW-1185">Reference proteome</keyword>
<dbReference type="AlphaFoldDB" id="A0A7X1BC12"/>